<reference evidence="6" key="1">
    <citation type="submission" date="2013-04" db="EMBL/GenBank/DDBJ databases">
        <authorList>
            <person name="Qu J."/>
            <person name="Murali S.C."/>
            <person name="Bandaranaike D."/>
            <person name="Bellair M."/>
            <person name="Blankenburg K."/>
            <person name="Chao H."/>
            <person name="Dinh H."/>
            <person name="Doddapaneni H."/>
            <person name="Downs B."/>
            <person name="Dugan-Rocha S."/>
            <person name="Elkadiri S."/>
            <person name="Gnanaolivu R.D."/>
            <person name="Hernandez B."/>
            <person name="Javaid M."/>
            <person name="Jayaseelan J.C."/>
            <person name="Lee S."/>
            <person name="Li M."/>
            <person name="Ming W."/>
            <person name="Munidasa M."/>
            <person name="Muniz J."/>
            <person name="Nguyen L."/>
            <person name="Ongeri F."/>
            <person name="Osuji N."/>
            <person name="Pu L.-L."/>
            <person name="Puazo M."/>
            <person name="Qu C."/>
            <person name="Quiroz J."/>
            <person name="Raj R."/>
            <person name="Weissenberger G."/>
            <person name="Xin Y."/>
            <person name="Zou X."/>
            <person name="Han Y."/>
            <person name="Richards S."/>
            <person name="Worley K."/>
            <person name="Muzny D."/>
            <person name="Gibbs R."/>
        </authorList>
    </citation>
    <scope>NUCLEOTIDE SEQUENCE</scope>
    <source>
        <strain evidence="6">Sampled in the wild</strain>
    </source>
</reference>
<dbReference type="AlphaFoldDB" id="A0A8K0KQH6"/>
<dbReference type="Gene3D" id="1.20.140.150">
    <property type="match status" value="1"/>
</dbReference>
<evidence type="ECO:0000256" key="1">
    <source>
        <dbReference type="ARBA" id="ARBA00004141"/>
    </source>
</evidence>
<proteinExistence type="predicted"/>
<comment type="subcellular location">
    <subcellularLocation>
        <location evidence="1">Membrane</location>
        <topology evidence="1">Multi-pass membrane protein</topology>
    </subcellularLocation>
</comment>
<dbReference type="OrthoDB" id="10062378at2759"/>
<feature type="transmembrane region" description="Helical" evidence="5">
    <location>
        <begin position="124"/>
        <end position="149"/>
    </location>
</feature>
<feature type="transmembrane region" description="Helical" evidence="5">
    <location>
        <begin position="169"/>
        <end position="190"/>
    </location>
</feature>
<keyword evidence="2 5" id="KW-0812">Transmembrane</keyword>
<dbReference type="GO" id="GO:0005918">
    <property type="term" value="C:septate junction"/>
    <property type="evidence" value="ECO:0007669"/>
    <property type="project" value="TreeGrafter"/>
</dbReference>
<dbReference type="InterPro" id="IPR004031">
    <property type="entry name" value="PMP22/EMP/MP20/Claudin"/>
</dbReference>
<evidence type="ECO:0000313" key="6">
    <source>
        <dbReference type="EMBL" id="KAG8238016.1"/>
    </source>
</evidence>
<feature type="transmembrane region" description="Helical" evidence="5">
    <location>
        <begin position="95"/>
        <end position="117"/>
    </location>
</feature>
<gene>
    <name evidence="6" type="ORF">J437_LFUL016235</name>
</gene>
<dbReference type="EMBL" id="KZ309267">
    <property type="protein sequence ID" value="KAG8238016.1"/>
    <property type="molecule type" value="Genomic_DNA"/>
</dbReference>
<evidence type="ECO:0000256" key="3">
    <source>
        <dbReference type="ARBA" id="ARBA00022989"/>
    </source>
</evidence>
<protein>
    <submittedName>
        <fullName evidence="6">Uncharacterized protein</fullName>
    </submittedName>
</protein>
<name>A0A8K0KQH6_LADFU</name>
<evidence type="ECO:0000256" key="5">
    <source>
        <dbReference type="SAM" id="Phobius"/>
    </source>
</evidence>
<dbReference type="Proteomes" id="UP000792457">
    <property type="component" value="Unassembled WGS sequence"/>
</dbReference>
<dbReference type="PANTHER" id="PTHR21284">
    <property type="entry name" value="EG:80H7.2 PROTEIN"/>
    <property type="match status" value="1"/>
</dbReference>
<organism evidence="6 7">
    <name type="scientific">Ladona fulva</name>
    <name type="common">Scarce chaser dragonfly</name>
    <name type="synonym">Libellula fulva</name>
    <dbReference type="NCBI Taxonomy" id="123851"/>
    <lineage>
        <taxon>Eukaryota</taxon>
        <taxon>Metazoa</taxon>
        <taxon>Ecdysozoa</taxon>
        <taxon>Arthropoda</taxon>
        <taxon>Hexapoda</taxon>
        <taxon>Insecta</taxon>
        <taxon>Pterygota</taxon>
        <taxon>Palaeoptera</taxon>
        <taxon>Odonata</taxon>
        <taxon>Epiprocta</taxon>
        <taxon>Anisoptera</taxon>
        <taxon>Libelluloidea</taxon>
        <taxon>Libellulidae</taxon>
        <taxon>Ladona</taxon>
    </lineage>
</organism>
<keyword evidence="4 5" id="KW-0472">Membrane</keyword>
<sequence length="218" mass="25451">MGYKTKNGLFALIFTISGFSCVFIAFVTPYWLENDGQHENPKFQRLGLWEVCLNDFDDVRHWYDTKFNGCMWIFEEEYYIIHDILLPGFFVATQFFFTLTFTILLLGMLMVALFMCCSRDHDRFVLLLLMIGSTHVTAAISGTIAVVTFGARGDGRDWMPNWEHNNMSWSYAFAVFGVMFLYAAGVLFLVEARRFKRRKDNEMATQAAYHMEQQHQRT</sequence>
<dbReference type="Pfam" id="PF13903">
    <property type="entry name" value="Claudin_2"/>
    <property type="match status" value="1"/>
</dbReference>
<evidence type="ECO:0000256" key="4">
    <source>
        <dbReference type="ARBA" id="ARBA00023136"/>
    </source>
</evidence>
<dbReference type="GO" id="GO:0035151">
    <property type="term" value="P:regulation of tube size, open tracheal system"/>
    <property type="evidence" value="ECO:0007669"/>
    <property type="project" value="TreeGrafter"/>
</dbReference>
<dbReference type="PANTHER" id="PTHR21284:SF11">
    <property type="entry name" value="KUNE-KUNE"/>
    <property type="match status" value="1"/>
</dbReference>
<evidence type="ECO:0000313" key="7">
    <source>
        <dbReference type="Proteomes" id="UP000792457"/>
    </source>
</evidence>
<evidence type="ECO:0000256" key="2">
    <source>
        <dbReference type="ARBA" id="ARBA00022692"/>
    </source>
</evidence>
<feature type="transmembrane region" description="Helical" evidence="5">
    <location>
        <begin position="9"/>
        <end position="32"/>
    </location>
</feature>
<reference evidence="6" key="2">
    <citation type="submission" date="2017-10" db="EMBL/GenBank/DDBJ databases">
        <title>Ladona fulva Genome sequencing and assembly.</title>
        <authorList>
            <person name="Murali S."/>
            <person name="Richards S."/>
            <person name="Bandaranaike D."/>
            <person name="Bellair M."/>
            <person name="Blankenburg K."/>
            <person name="Chao H."/>
            <person name="Dinh H."/>
            <person name="Doddapaneni H."/>
            <person name="Dugan-Rocha S."/>
            <person name="Elkadiri S."/>
            <person name="Gnanaolivu R."/>
            <person name="Hernandez B."/>
            <person name="Skinner E."/>
            <person name="Javaid M."/>
            <person name="Lee S."/>
            <person name="Li M."/>
            <person name="Ming W."/>
            <person name="Munidasa M."/>
            <person name="Muniz J."/>
            <person name="Nguyen L."/>
            <person name="Hughes D."/>
            <person name="Osuji N."/>
            <person name="Pu L.-L."/>
            <person name="Puazo M."/>
            <person name="Qu C."/>
            <person name="Quiroz J."/>
            <person name="Raj R."/>
            <person name="Weissenberger G."/>
            <person name="Xin Y."/>
            <person name="Zou X."/>
            <person name="Han Y."/>
            <person name="Worley K."/>
            <person name="Muzny D."/>
            <person name="Gibbs R."/>
        </authorList>
    </citation>
    <scope>NUCLEOTIDE SEQUENCE</scope>
    <source>
        <strain evidence="6">Sampled in the wild</strain>
    </source>
</reference>
<comment type="caution">
    <text evidence="6">The sequence shown here is derived from an EMBL/GenBank/DDBJ whole genome shotgun (WGS) entry which is preliminary data.</text>
</comment>
<dbReference type="GO" id="GO:0016020">
    <property type="term" value="C:membrane"/>
    <property type="evidence" value="ECO:0007669"/>
    <property type="project" value="UniProtKB-SubCell"/>
</dbReference>
<keyword evidence="7" id="KW-1185">Reference proteome</keyword>
<accession>A0A8K0KQH6</accession>
<dbReference type="PROSITE" id="PS51257">
    <property type="entry name" value="PROKAR_LIPOPROTEIN"/>
    <property type="match status" value="1"/>
</dbReference>
<keyword evidence="3 5" id="KW-1133">Transmembrane helix</keyword>
<dbReference type="GO" id="GO:0019991">
    <property type="term" value="P:septate junction assembly"/>
    <property type="evidence" value="ECO:0007669"/>
    <property type="project" value="TreeGrafter"/>
</dbReference>